<dbReference type="PANTHER" id="PTHR46028">
    <property type="entry name" value="KYNURENINE 3-MONOOXYGENASE"/>
    <property type="match status" value="1"/>
</dbReference>
<evidence type="ECO:0000256" key="3">
    <source>
        <dbReference type="ARBA" id="ARBA00022827"/>
    </source>
</evidence>
<dbReference type="Proteomes" id="UP000037510">
    <property type="component" value="Unassembled WGS sequence"/>
</dbReference>
<dbReference type="Gene3D" id="3.50.50.60">
    <property type="entry name" value="FAD/NAD(P)-binding domain"/>
    <property type="match status" value="1"/>
</dbReference>
<dbReference type="STRING" id="104452.A0A0L7LIS9"/>
<evidence type="ECO:0000313" key="7">
    <source>
        <dbReference type="Proteomes" id="UP000037510"/>
    </source>
</evidence>
<feature type="domain" description="FAD dependent oxidoreductase" evidence="5">
    <location>
        <begin position="13"/>
        <end position="47"/>
    </location>
</feature>
<dbReference type="Pfam" id="PF01266">
    <property type="entry name" value="DAO"/>
    <property type="match status" value="1"/>
</dbReference>
<evidence type="ECO:0000259" key="5">
    <source>
        <dbReference type="Pfam" id="PF01266"/>
    </source>
</evidence>
<dbReference type="GO" id="GO:0004502">
    <property type="term" value="F:kynurenine 3-monooxygenase activity"/>
    <property type="evidence" value="ECO:0007669"/>
    <property type="project" value="TreeGrafter"/>
</dbReference>
<keyword evidence="7" id="KW-1185">Reference proteome</keyword>
<keyword evidence="4" id="KW-0560">Oxidoreductase</keyword>
<gene>
    <name evidence="6" type="ORF">OBRU01_07938</name>
</gene>
<keyword evidence="3" id="KW-0274">FAD</keyword>
<evidence type="ECO:0000256" key="1">
    <source>
        <dbReference type="ARBA" id="ARBA00001974"/>
    </source>
</evidence>
<comment type="caution">
    <text evidence="6">The sequence shown here is derived from an EMBL/GenBank/DDBJ whole genome shotgun (WGS) entry which is preliminary data.</text>
</comment>
<reference evidence="6 7" key="1">
    <citation type="journal article" date="2015" name="Genome Biol. Evol.">
        <title>The genome of winter moth (Operophtera brumata) provides a genomic perspective on sexual dimorphism and phenology.</title>
        <authorList>
            <person name="Derks M.F."/>
            <person name="Smit S."/>
            <person name="Salis L."/>
            <person name="Schijlen E."/>
            <person name="Bossers A."/>
            <person name="Mateman C."/>
            <person name="Pijl A.S."/>
            <person name="de Ridder D."/>
            <person name="Groenen M.A."/>
            <person name="Visser M.E."/>
            <person name="Megens H.J."/>
        </authorList>
    </citation>
    <scope>NUCLEOTIDE SEQUENCE [LARGE SCALE GENOMIC DNA]</scope>
    <source>
        <strain evidence="6">WM2013NL</strain>
        <tissue evidence="6">Head and thorax</tissue>
    </source>
</reference>
<dbReference type="AlphaFoldDB" id="A0A0L7LIS9"/>
<dbReference type="GO" id="GO:0070189">
    <property type="term" value="P:kynurenine metabolic process"/>
    <property type="evidence" value="ECO:0007669"/>
    <property type="project" value="TreeGrafter"/>
</dbReference>
<protein>
    <submittedName>
        <fullName evidence="6">Cinnabar</fullName>
    </submittedName>
</protein>
<evidence type="ECO:0000313" key="6">
    <source>
        <dbReference type="EMBL" id="KOB75249.1"/>
    </source>
</evidence>
<organism evidence="6 7">
    <name type="scientific">Operophtera brumata</name>
    <name type="common">Winter moth</name>
    <name type="synonym">Phalaena brumata</name>
    <dbReference type="NCBI Taxonomy" id="104452"/>
    <lineage>
        <taxon>Eukaryota</taxon>
        <taxon>Metazoa</taxon>
        <taxon>Ecdysozoa</taxon>
        <taxon>Arthropoda</taxon>
        <taxon>Hexapoda</taxon>
        <taxon>Insecta</taxon>
        <taxon>Pterygota</taxon>
        <taxon>Neoptera</taxon>
        <taxon>Endopterygota</taxon>
        <taxon>Lepidoptera</taxon>
        <taxon>Glossata</taxon>
        <taxon>Ditrysia</taxon>
        <taxon>Geometroidea</taxon>
        <taxon>Geometridae</taxon>
        <taxon>Larentiinae</taxon>
        <taxon>Operophtera</taxon>
    </lineage>
</organism>
<proteinExistence type="predicted"/>
<dbReference type="InterPro" id="IPR006076">
    <property type="entry name" value="FAD-dep_OxRdtase"/>
</dbReference>
<dbReference type="SUPFAM" id="SSF51905">
    <property type="entry name" value="FAD/NAD(P)-binding domain"/>
    <property type="match status" value="1"/>
</dbReference>
<comment type="cofactor">
    <cofactor evidence="1">
        <name>FAD</name>
        <dbReference type="ChEBI" id="CHEBI:57692"/>
    </cofactor>
</comment>
<dbReference type="GO" id="GO:0005741">
    <property type="term" value="C:mitochondrial outer membrane"/>
    <property type="evidence" value="ECO:0007669"/>
    <property type="project" value="TreeGrafter"/>
</dbReference>
<dbReference type="InterPro" id="IPR036188">
    <property type="entry name" value="FAD/NAD-bd_sf"/>
</dbReference>
<keyword evidence="2" id="KW-0285">Flavoprotein</keyword>
<accession>A0A0L7LIS9</accession>
<dbReference type="EMBL" id="JTDY01000968">
    <property type="protein sequence ID" value="KOB75249.1"/>
    <property type="molecule type" value="Genomic_DNA"/>
</dbReference>
<name>A0A0L7LIS9_OPEBR</name>
<evidence type="ECO:0000256" key="4">
    <source>
        <dbReference type="ARBA" id="ARBA00023002"/>
    </source>
</evidence>
<evidence type="ECO:0000256" key="2">
    <source>
        <dbReference type="ARBA" id="ARBA00022630"/>
    </source>
</evidence>
<sequence>MASQQNGLSNKLDVVVVGGGLVGSLEALYLAKRGHKVRLFEYREDIRKTPQVRGRSINLALSIRGRRALKDVGLEQHMIENHGIPMRARMIHRPDGTTYPIPYDARTNQVTSPCGRA</sequence>
<dbReference type="PANTHER" id="PTHR46028:SF2">
    <property type="entry name" value="KYNURENINE 3-MONOOXYGENASE"/>
    <property type="match status" value="1"/>
</dbReference>